<dbReference type="InterPro" id="IPR025164">
    <property type="entry name" value="Toastrack_DUF4097"/>
</dbReference>
<dbReference type="Gene3D" id="2.160.20.120">
    <property type="match status" value="1"/>
</dbReference>
<proteinExistence type="predicted"/>
<dbReference type="RefSeq" id="WP_084132571.1">
    <property type="nucleotide sequence ID" value="NZ_AP023354.1"/>
</dbReference>
<feature type="domain" description="DUF4097" evidence="2">
    <location>
        <begin position="132"/>
        <end position="262"/>
    </location>
</feature>
<gene>
    <name evidence="3" type="ORF">Asera_32970</name>
</gene>
<dbReference type="Pfam" id="PF13349">
    <property type="entry name" value="DUF4097"/>
    <property type="match status" value="1"/>
</dbReference>
<protein>
    <recommendedName>
        <fullName evidence="2">DUF4097 domain-containing protein</fullName>
    </recommendedName>
</protein>
<sequence>MPAHPDRQRRLFIPAVAFVVLLLAIGAAVTFGLRQAMHPAHRTDHTSTYQKVTRLSVDTDSADVRVRRGTGSAVTVASHLEWSSDTPKVTSAVHAGTLSVGTSPCRGTQFGIQICRIRITVTVPASMPAMLRADSGDLTVSDLSGPVDAQADSGDVRVTGLSGPLTVKSDSGNIEGDELASKKVRFNADSGDAKLRFVVAPSSVVGVADSGNVTIELPTAPGGYDLAVHADSGDVHLPPEGVRKGASHKVQAAADSGDVTIRYGAA</sequence>
<dbReference type="Proteomes" id="UP000680750">
    <property type="component" value="Chromosome"/>
</dbReference>
<keyword evidence="1" id="KW-0812">Transmembrane</keyword>
<evidence type="ECO:0000313" key="3">
    <source>
        <dbReference type="EMBL" id="BCJ29189.1"/>
    </source>
</evidence>
<keyword evidence="1" id="KW-1133">Transmembrane helix</keyword>
<keyword evidence="4" id="KW-1185">Reference proteome</keyword>
<accession>A0A810L2P5</accession>
<dbReference type="OrthoDB" id="3817420at2"/>
<evidence type="ECO:0000313" key="4">
    <source>
        <dbReference type="Proteomes" id="UP000680750"/>
    </source>
</evidence>
<reference evidence="3" key="1">
    <citation type="submission" date="2020-08" db="EMBL/GenBank/DDBJ databases">
        <title>Whole genome shotgun sequence of Actinocatenispora sera NBRC 101916.</title>
        <authorList>
            <person name="Komaki H."/>
            <person name="Tamura T."/>
        </authorList>
    </citation>
    <scope>NUCLEOTIDE SEQUENCE</scope>
    <source>
        <strain evidence="3">NBRC 101916</strain>
    </source>
</reference>
<feature type="transmembrane region" description="Helical" evidence="1">
    <location>
        <begin position="12"/>
        <end position="33"/>
    </location>
</feature>
<evidence type="ECO:0000256" key="1">
    <source>
        <dbReference type="SAM" id="Phobius"/>
    </source>
</evidence>
<keyword evidence="1" id="KW-0472">Membrane</keyword>
<organism evidence="3 4">
    <name type="scientific">Actinocatenispora sera</name>
    <dbReference type="NCBI Taxonomy" id="390989"/>
    <lineage>
        <taxon>Bacteria</taxon>
        <taxon>Bacillati</taxon>
        <taxon>Actinomycetota</taxon>
        <taxon>Actinomycetes</taxon>
        <taxon>Micromonosporales</taxon>
        <taxon>Micromonosporaceae</taxon>
        <taxon>Actinocatenispora</taxon>
    </lineage>
</organism>
<dbReference type="EMBL" id="AP023354">
    <property type="protein sequence ID" value="BCJ29189.1"/>
    <property type="molecule type" value="Genomic_DNA"/>
</dbReference>
<evidence type="ECO:0000259" key="2">
    <source>
        <dbReference type="Pfam" id="PF13349"/>
    </source>
</evidence>
<name>A0A810L2P5_9ACTN</name>
<dbReference type="KEGG" id="aser:Asera_32970"/>
<dbReference type="AlphaFoldDB" id="A0A810L2P5"/>